<dbReference type="EMBL" id="CP000157">
    <property type="protein sequence ID" value="ABC64752.1"/>
    <property type="molecule type" value="Genomic_DNA"/>
</dbReference>
<protein>
    <submittedName>
        <fullName evidence="2">Uncharacterized protein</fullName>
    </submittedName>
</protein>
<dbReference type="OrthoDB" id="7033387at2"/>
<evidence type="ECO:0000313" key="3">
    <source>
        <dbReference type="Proteomes" id="UP000008808"/>
    </source>
</evidence>
<dbReference type="KEGG" id="eli:ELI_13300"/>
<evidence type="ECO:0000313" key="2">
    <source>
        <dbReference type="EMBL" id="ABC64752.1"/>
    </source>
</evidence>
<feature type="transmembrane region" description="Helical" evidence="1">
    <location>
        <begin position="12"/>
        <end position="33"/>
    </location>
</feature>
<proteinExistence type="predicted"/>
<feature type="transmembrane region" description="Helical" evidence="1">
    <location>
        <begin position="80"/>
        <end position="100"/>
    </location>
</feature>
<feature type="transmembrane region" description="Helical" evidence="1">
    <location>
        <begin position="235"/>
        <end position="253"/>
    </location>
</feature>
<feature type="transmembrane region" description="Helical" evidence="1">
    <location>
        <begin position="106"/>
        <end position="126"/>
    </location>
</feature>
<feature type="transmembrane region" description="Helical" evidence="1">
    <location>
        <begin position="138"/>
        <end position="156"/>
    </location>
</feature>
<name>Q2N6D9_ERYLH</name>
<accession>Q2N6D9</accession>
<reference evidence="3" key="1">
    <citation type="journal article" date="2009" name="J. Bacteriol.">
        <title>Complete genome sequence of Erythrobacter litoralis HTCC2594.</title>
        <authorList>
            <person name="Oh H.M."/>
            <person name="Giovannoni S.J."/>
            <person name="Ferriera S."/>
            <person name="Johnson J."/>
            <person name="Cho J.C."/>
        </authorList>
    </citation>
    <scope>NUCLEOTIDE SEQUENCE [LARGE SCALE GENOMIC DNA]</scope>
    <source>
        <strain evidence="3">HTCC2594</strain>
    </source>
</reference>
<dbReference type="RefSeq" id="WP_011415574.1">
    <property type="nucleotide sequence ID" value="NC_007722.1"/>
</dbReference>
<evidence type="ECO:0000256" key="1">
    <source>
        <dbReference type="SAM" id="Phobius"/>
    </source>
</evidence>
<dbReference type="HOGENOM" id="CLU_047390_0_0_5"/>
<dbReference type="STRING" id="314225.ELI_13300"/>
<dbReference type="eggNOG" id="ENOG5033GJU">
    <property type="taxonomic scope" value="Bacteria"/>
</dbReference>
<keyword evidence="3" id="KW-1185">Reference proteome</keyword>
<feature type="transmembrane region" description="Helical" evidence="1">
    <location>
        <begin position="45"/>
        <end position="68"/>
    </location>
</feature>
<keyword evidence="1" id="KW-1133">Transmembrane helix</keyword>
<feature type="transmembrane region" description="Helical" evidence="1">
    <location>
        <begin position="326"/>
        <end position="345"/>
    </location>
</feature>
<feature type="transmembrane region" description="Helical" evidence="1">
    <location>
        <begin position="352"/>
        <end position="374"/>
    </location>
</feature>
<sequence length="404" mass="43957">MNADQSRANAFRLVRLAIGGGTFWLLFAGYFLYHFLLARDLIPELFGGMFGPVLAASLPFTLWGTFLASRNLPGIFSNGVAVWVSATVLWASFWLAIHFAQAPDNVAHAQVGITIVLWLGMLALCFNIPVYSPLFNKILLGSWALIAFLAMAFVDASTLMTETMMDEDAASYQGLARGLMVVGTFVLCVQRNIISRIGIAAVTIAALFAIGARSELYGFIAGYGVVEAIINRRSLLAQFVLAVVVMLTAWLVLQNLDYLSTSRQLQILDLSQSSSWVAREYMLIHAQNQVLENPLFGIYGGHWELGEGDYAHNALSAWVSFGFPGFLLYVVTIIVATAVALVALLKNPTSRLAMLATLINVSNVLLVAVAKPVFWEMPALGWGLAILVIQEMRVATSVASARTP</sequence>
<feature type="transmembrane region" description="Helical" evidence="1">
    <location>
        <begin position="193"/>
        <end position="214"/>
    </location>
</feature>
<dbReference type="AlphaFoldDB" id="Q2N6D9"/>
<dbReference type="Proteomes" id="UP000008808">
    <property type="component" value="Chromosome"/>
</dbReference>
<keyword evidence="1" id="KW-0472">Membrane</keyword>
<keyword evidence="1" id="KW-0812">Transmembrane</keyword>
<organism evidence="2 3">
    <name type="scientific">Erythrobacter litoralis (strain HTCC2594)</name>
    <dbReference type="NCBI Taxonomy" id="314225"/>
    <lineage>
        <taxon>Bacteria</taxon>
        <taxon>Pseudomonadati</taxon>
        <taxon>Pseudomonadota</taxon>
        <taxon>Alphaproteobacteria</taxon>
        <taxon>Sphingomonadales</taxon>
        <taxon>Erythrobacteraceae</taxon>
        <taxon>Erythrobacter/Porphyrobacter group</taxon>
        <taxon>Erythrobacter</taxon>
    </lineage>
</organism>
<gene>
    <name evidence="2" type="ordered locus">ELI_13300</name>
</gene>